<feature type="compositionally biased region" description="Low complexity" evidence="1">
    <location>
        <begin position="78"/>
        <end position="91"/>
    </location>
</feature>
<keyword evidence="2" id="KW-1133">Transmembrane helix</keyword>
<dbReference type="EMBL" id="JALIEA010000011">
    <property type="protein sequence ID" value="MCJ7857971.1"/>
    <property type="molecule type" value="Genomic_DNA"/>
</dbReference>
<reference evidence="3" key="1">
    <citation type="submission" date="2022-04" db="EMBL/GenBank/DDBJ databases">
        <title>Corynebacterium kalidii LD5P10.</title>
        <authorList>
            <person name="Sun J.Q."/>
        </authorList>
    </citation>
    <scope>NUCLEOTIDE SEQUENCE</scope>
    <source>
        <strain evidence="3">LD5P10</strain>
    </source>
</reference>
<feature type="transmembrane region" description="Helical" evidence="2">
    <location>
        <begin position="12"/>
        <end position="34"/>
    </location>
</feature>
<sequence>MTSRHRVLGGGGTAVLVVVAVVAVAASVVAFLLWRPGNGGQTAAPAWTTVTAADATVTVTADRGDRADRGEPGERSTDGSAADGDGPSGRSTAGEPAGAVMPCDGRGVLIVSSVMGDSPSFRSEVDGAVSANPGAVLLDPGHCPSLRATVDGTTVHPVVVDYGDDRAALCRAAVSTPGSNARLLDDDTSYSSPC</sequence>
<feature type="compositionally biased region" description="Basic and acidic residues" evidence="1">
    <location>
        <begin position="62"/>
        <end position="77"/>
    </location>
</feature>
<keyword evidence="4" id="KW-1185">Reference proteome</keyword>
<protein>
    <submittedName>
        <fullName evidence="3">Uncharacterized protein</fullName>
    </submittedName>
</protein>
<comment type="caution">
    <text evidence="3">The sequence shown here is derived from an EMBL/GenBank/DDBJ whole genome shotgun (WGS) entry which is preliminary data.</text>
</comment>
<evidence type="ECO:0000313" key="4">
    <source>
        <dbReference type="Proteomes" id="UP001139207"/>
    </source>
</evidence>
<name>A0A9X1WMW7_9CORY</name>
<keyword evidence="2" id="KW-0472">Membrane</keyword>
<accession>A0A9X1WMW7</accession>
<evidence type="ECO:0000256" key="2">
    <source>
        <dbReference type="SAM" id="Phobius"/>
    </source>
</evidence>
<feature type="region of interest" description="Disordered" evidence="1">
    <location>
        <begin position="58"/>
        <end position="100"/>
    </location>
</feature>
<gene>
    <name evidence="3" type="ORF">MUN33_04470</name>
</gene>
<proteinExistence type="predicted"/>
<dbReference type="AlphaFoldDB" id="A0A9X1WMW7"/>
<evidence type="ECO:0000256" key="1">
    <source>
        <dbReference type="SAM" id="MobiDB-lite"/>
    </source>
</evidence>
<dbReference type="RefSeq" id="WP_244803697.1">
    <property type="nucleotide sequence ID" value="NZ_JALIEA010000011.1"/>
</dbReference>
<keyword evidence="2" id="KW-0812">Transmembrane</keyword>
<dbReference type="Proteomes" id="UP001139207">
    <property type="component" value="Unassembled WGS sequence"/>
</dbReference>
<evidence type="ECO:0000313" key="3">
    <source>
        <dbReference type="EMBL" id="MCJ7857971.1"/>
    </source>
</evidence>
<organism evidence="3 4">
    <name type="scientific">Corynebacterium kalidii</name>
    <dbReference type="NCBI Taxonomy" id="2931982"/>
    <lineage>
        <taxon>Bacteria</taxon>
        <taxon>Bacillati</taxon>
        <taxon>Actinomycetota</taxon>
        <taxon>Actinomycetes</taxon>
        <taxon>Mycobacteriales</taxon>
        <taxon>Corynebacteriaceae</taxon>
        <taxon>Corynebacterium</taxon>
    </lineage>
</organism>